<evidence type="ECO:0000256" key="11">
    <source>
        <dbReference type="ARBA" id="ARBA00022741"/>
    </source>
</evidence>
<dbReference type="InterPro" id="IPR040725">
    <property type="entry name" value="PheRS_DBD3"/>
</dbReference>
<dbReference type="Gene3D" id="1.20.1540.10">
    <property type="entry name" value="Rhomboid-like"/>
    <property type="match status" value="1"/>
</dbReference>
<comment type="subunit">
    <text evidence="5">Tetramer of two alpha and two beta subunits.</text>
</comment>
<keyword evidence="13" id="KW-0460">Magnesium</keyword>
<reference evidence="23" key="2">
    <citation type="submission" date="2016-11" db="UniProtKB">
        <authorList>
            <consortium name="WormBaseParasite"/>
        </authorList>
    </citation>
    <scope>IDENTIFICATION</scope>
</reference>
<evidence type="ECO:0000256" key="20">
    <source>
        <dbReference type="SAM" id="Phobius"/>
    </source>
</evidence>
<dbReference type="PANTHER" id="PTHR11538:SF40">
    <property type="entry name" value="PHENYLALANINE--TRNA LIGASE ALPHA SUBUNIT"/>
    <property type="match status" value="1"/>
</dbReference>
<feature type="transmembrane region" description="Helical" evidence="20">
    <location>
        <begin position="826"/>
        <end position="842"/>
    </location>
</feature>
<evidence type="ECO:0000313" key="22">
    <source>
        <dbReference type="Proteomes" id="UP000095285"/>
    </source>
</evidence>
<keyword evidence="15 20" id="KW-1133">Transmembrane helix</keyword>
<dbReference type="Gene3D" id="3.30.1370.240">
    <property type="match status" value="1"/>
</dbReference>
<comment type="cofactor">
    <cofactor evidence="1">
        <name>Mg(2+)</name>
        <dbReference type="ChEBI" id="CHEBI:18420"/>
    </cofactor>
</comment>
<feature type="transmembrane region" description="Helical" evidence="20">
    <location>
        <begin position="889"/>
        <end position="907"/>
    </location>
</feature>
<evidence type="ECO:0000256" key="4">
    <source>
        <dbReference type="ARBA" id="ARBA00006703"/>
    </source>
</evidence>
<dbReference type="Gene3D" id="1.10.10.2330">
    <property type="match status" value="1"/>
</dbReference>
<protein>
    <recommendedName>
        <fullName evidence="6">phenylalanine--tRNA ligase</fullName>
        <ecNumber evidence="6">6.1.1.20</ecNumber>
    </recommendedName>
    <alternativeName>
        <fullName evidence="18">Phenylalanyl-tRNA synthetase alpha subunit</fullName>
    </alternativeName>
</protein>
<evidence type="ECO:0000256" key="2">
    <source>
        <dbReference type="ARBA" id="ARBA00004141"/>
    </source>
</evidence>
<accession>A0A1I7VQ56</accession>
<dbReference type="GO" id="GO:0046872">
    <property type="term" value="F:metal ion binding"/>
    <property type="evidence" value="ECO:0007669"/>
    <property type="project" value="UniProtKB-KW"/>
</dbReference>
<name>A0A1I7VQ56_LOALO</name>
<dbReference type="GO" id="GO:0005829">
    <property type="term" value="C:cytosol"/>
    <property type="evidence" value="ECO:0007669"/>
    <property type="project" value="TreeGrafter"/>
</dbReference>
<dbReference type="SUPFAM" id="SSF144091">
    <property type="entry name" value="Rhomboid-like"/>
    <property type="match status" value="1"/>
</dbReference>
<evidence type="ECO:0000256" key="5">
    <source>
        <dbReference type="ARBA" id="ARBA00011209"/>
    </source>
</evidence>
<feature type="transmembrane region" description="Helical" evidence="20">
    <location>
        <begin position="660"/>
        <end position="681"/>
    </location>
</feature>
<evidence type="ECO:0000256" key="16">
    <source>
        <dbReference type="ARBA" id="ARBA00023136"/>
    </source>
</evidence>
<evidence type="ECO:0000256" key="12">
    <source>
        <dbReference type="ARBA" id="ARBA00022840"/>
    </source>
</evidence>
<evidence type="ECO:0000256" key="13">
    <source>
        <dbReference type="ARBA" id="ARBA00022842"/>
    </source>
</evidence>
<dbReference type="STRING" id="7209.A0A1I7VQ56"/>
<organism evidence="22 23">
    <name type="scientific">Loa loa</name>
    <name type="common">Eye worm</name>
    <name type="synonym">Filaria loa</name>
    <dbReference type="NCBI Taxonomy" id="7209"/>
    <lineage>
        <taxon>Eukaryota</taxon>
        <taxon>Metazoa</taxon>
        <taxon>Ecdysozoa</taxon>
        <taxon>Nematoda</taxon>
        <taxon>Chromadorea</taxon>
        <taxon>Rhabditida</taxon>
        <taxon>Spirurina</taxon>
        <taxon>Spiruromorpha</taxon>
        <taxon>Filarioidea</taxon>
        <taxon>Onchocercidae</taxon>
        <taxon>Loa</taxon>
    </lineage>
</organism>
<sequence length="942" mass="108146">MEEWNPQVLNDHLANFSYIGEYVPCDSDWTVYKKFASDTVNSIKYPHFHRWLNHLKFLEGEPKLKSLSDTSGTSLLHAVYETAKSWSSVEKMDNSGLPQNLLHYLEKHHQFDTFEYATAAREDHQKVVGAVKSLKAVEGLVETEERVSKTFELTAEGNEMVENGSHEAKIFLFVGPNGIDQAELMKLPFGKVGISKALASGWIAVDKTARTVRLVRKVETINDKVQNELKMVLEGNMQKLDMKTLNELKKRKLMTEINIKSYLVKKGTAFSTVLSKPEVDLTADMINSGSWRKKMFKKYNFDALGMMPAGGHLHPLMKVRNEFRQIFFQMGFVEMPTNRYVESSFWNFDALFQPQQHPARDAHDTFFLSDPEKSFSFPEDYLQRVKKVHAEGGYGSRGYNYDWKLEEAQRNVLRTHTTAISAHQLYKLAKEGFKSTKMFSIDRVFRNETLDATHLAEFHQVEGVVAERNLTLGHVMGLFTEFFRKCGITNLRFKPTYNPYTEPSMEIFAFHEGLGKWVEIGNSGMFRPEMLLPMGLPVDVNVAGYGLSLERPTMIRYGIDNIRDLFGPKVDLRMIYENPILIGSASPTDGMLSTLMRWACDLTKKSPRLVFFQPVRNRFGLNRREKYRRRIDEFKEKLEQSKQKLPYQEDVIPLRPSRDLWKALGFTVGVGAVSFALATVCDLKRSNNRWREIYEVVSVRYNETKNHLSKYRRLRDGVKCTFILVGINVVVMLMWGIRSWQIFMWRWFTNSFASKALCLPMVLSAFSHANMLHLVLNMYVLHTFAPVSIDCFLGIEQFWAFYVTAAAVSSLAGITHKCVIRTNRRALGASGAIMALLVYTCIKLPDARLKIVFVPHFDFSAKSAVTGMIAFDFICLLLGFKLFDHAAHLGGSLFGLFYGMYGQHLIWKKYGDQILKLCGLSAEKRRDMERPRRSRSIPPRHS</sequence>
<dbReference type="InterPro" id="IPR006195">
    <property type="entry name" value="aa-tRNA-synth_II"/>
</dbReference>
<evidence type="ECO:0000256" key="14">
    <source>
        <dbReference type="ARBA" id="ARBA00022917"/>
    </source>
</evidence>
<evidence type="ECO:0000256" key="3">
    <source>
        <dbReference type="ARBA" id="ARBA00004496"/>
    </source>
</evidence>
<dbReference type="EC" id="6.1.1.20" evidence="6"/>
<keyword evidence="16 20" id="KW-0472">Membrane</keyword>
<dbReference type="GO" id="GO:0016020">
    <property type="term" value="C:membrane"/>
    <property type="evidence" value="ECO:0007669"/>
    <property type="project" value="UniProtKB-SubCell"/>
</dbReference>
<evidence type="ECO:0000256" key="6">
    <source>
        <dbReference type="ARBA" id="ARBA00012814"/>
    </source>
</evidence>
<dbReference type="GO" id="GO:0004826">
    <property type="term" value="F:phenylalanine-tRNA ligase activity"/>
    <property type="evidence" value="ECO:0007669"/>
    <property type="project" value="UniProtKB-EC"/>
</dbReference>
<dbReference type="InterPro" id="IPR002319">
    <property type="entry name" value="Phenylalanyl-tRNA_Synthase"/>
</dbReference>
<reference evidence="22" key="1">
    <citation type="submission" date="2012-04" db="EMBL/GenBank/DDBJ databases">
        <title>The Genome Sequence of Loa loa.</title>
        <authorList>
            <consortium name="The Broad Institute Genome Sequencing Platform"/>
            <consortium name="Broad Institute Genome Sequencing Center for Infectious Disease"/>
            <person name="Nutman T.B."/>
            <person name="Fink D.L."/>
            <person name="Russ C."/>
            <person name="Young S."/>
            <person name="Zeng Q."/>
            <person name="Gargeya S."/>
            <person name="Alvarado L."/>
            <person name="Berlin A."/>
            <person name="Chapman S.B."/>
            <person name="Chen Z."/>
            <person name="Freedman E."/>
            <person name="Gellesch M."/>
            <person name="Goldberg J."/>
            <person name="Griggs A."/>
            <person name="Gujja S."/>
            <person name="Heilman E.R."/>
            <person name="Heiman D."/>
            <person name="Howarth C."/>
            <person name="Mehta T."/>
            <person name="Neiman D."/>
            <person name="Pearson M."/>
            <person name="Roberts A."/>
            <person name="Saif S."/>
            <person name="Shea T."/>
            <person name="Shenoy N."/>
            <person name="Sisk P."/>
            <person name="Stolte C."/>
            <person name="Sykes S."/>
            <person name="White J."/>
            <person name="Yandava C."/>
            <person name="Haas B."/>
            <person name="Henn M.R."/>
            <person name="Nusbaum C."/>
            <person name="Birren B."/>
        </authorList>
    </citation>
    <scope>NUCLEOTIDE SEQUENCE [LARGE SCALE GENOMIC DNA]</scope>
</reference>
<proteinExistence type="inferred from homology"/>
<dbReference type="Proteomes" id="UP000095285">
    <property type="component" value="Unassembled WGS sequence"/>
</dbReference>
<dbReference type="CDD" id="cd00496">
    <property type="entry name" value="PheRS_alpha_core"/>
    <property type="match status" value="1"/>
</dbReference>
<evidence type="ECO:0000256" key="9">
    <source>
        <dbReference type="ARBA" id="ARBA00022692"/>
    </source>
</evidence>
<evidence type="ECO:0000256" key="10">
    <source>
        <dbReference type="ARBA" id="ARBA00022723"/>
    </source>
</evidence>
<feature type="transmembrane region" description="Helical" evidence="20">
    <location>
        <begin position="792"/>
        <end position="814"/>
    </location>
</feature>
<evidence type="ECO:0000259" key="21">
    <source>
        <dbReference type="PROSITE" id="PS50862"/>
    </source>
</evidence>
<evidence type="ECO:0000256" key="15">
    <source>
        <dbReference type="ARBA" id="ARBA00022989"/>
    </source>
</evidence>
<dbReference type="InterPro" id="IPR045864">
    <property type="entry name" value="aa-tRNA-synth_II/BPL/LPL"/>
</dbReference>
<comment type="subcellular location">
    <subcellularLocation>
        <location evidence="3">Cytoplasm</location>
    </subcellularLocation>
    <subcellularLocation>
        <location evidence="2">Membrane</location>
        <topology evidence="2">Multi-pass membrane protein</topology>
    </subcellularLocation>
</comment>
<dbReference type="Gene3D" id="1.10.10.2320">
    <property type="match status" value="1"/>
</dbReference>
<dbReference type="InterPro" id="IPR004529">
    <property type="entry name" value="Phe-tRNA-synth_IIc_asu"/>
</dbReference>
<dbReference type="InterPro" id="IPR022764">
    <property type="entry name" value="Peptidase_S54_rhomboid_dom"/>
</dbReference>
<dbReference type="FunFam" id="3.30.930.10:FF:000033">
    <property type="entry name" value="Phenylalanine--tRNA ligase alpha subunit"/>
    <property type="match status" value="1"/>
</dbReference>
<dbReference type="GO" id="GO:0004252">
    <property type="term" value="F:serine-type endopeptidase activity"/>
    <property type="evidence" value="ECO:0007669"/>
    <property type="project" value="InterPro"/>
</dbReference>
<dbReference type="GO" id="GO:0009328">
    <property type="term" value="C:phenylalanine-tRNA ligase complex"/>
    <property type="evidence" value="ECO:0007669"/>
    <property type="project" value="TreeGrafter"/>
</dbReference>
<dbReference type="Pfam" id="PF18554">
    <property type="entry name" value="PheRS_DBD2"/>
    <property type="match status" value="1"/>
</dbReference>
<evidence type="ECO:0000256" key="17">
    <source>
        <dbReference type="ARBA" id="ARBA00023146"/>
    </source>
</evidence>
<dbReference type="Pfam" id="PF18552">
    <property type="entry name" value="PheRS_DBD1"/>
    <property type="match status" value="1"/>
</dbReference>
<dbReference type="SUPFAM" id="SSF55681">
    <property type="entry name" value="Class II aaRS and biotin synthetases"/>
    <property type="match status" value="1"/>
</dbReference>
<keyword evidence="8" id="KW-0436">Ligase</keyword>
<evidence type="ECO:0000256" key="1">
    <source>
        <dbReference type="ARBA" id="ARBA00001946"/>
    </source>
</evidence>
<keyword evidence="9 20" id="KW-0812">Transmembrane</keyword>
<dbReference type="InterPro" id="IPR035952">
    <property type="entry name" value="Rhomboid-like_sf"/>
</dbReference>
<dbReference type="NCBIfam" id="TIGR00468">
    <property type="entry name" value="pheS"/>
    <property type="match status" value="1"/>
</dbReference>
<keyword evidence="14" id="KW-0648">Protein biosynthesis</keyword>
<dbReference type="WBParaSite" id="EN70_5058">
    <property type="protein sequence ID" value="EN70_5058"/>
    <property type="gene ID" value="EN70_5058"/>
</dbReference>
<dbReference type="GO" id="GO:0006432">
    <property type="term" value="P:phenylalanyl-tRNA aminoacylation"/>
    <property type="evidence" value="ECO:0007669"/>
    <property type="project" value="InterPro"/>
</dbReference>
<dbReference type="Pfam" id="PF01694">
    <property type="entry name" value="Rhomboid"/>
    <property type="match status" value="1"/>
</dbReference>
<dbReference type="Pfam" id="PF18553">
    <property type="entry name" value="PheRS_DBD3"/>
    <property type="match status" value="1"/>
</dbReference>
<evidence type="ECO:0000256" key="7">
    <source>
        <dbReference type="ARBA" id="ARBA00022490"/>
    </source>
</evidence>
<dbReference type="PROSITE" id="PS50862">
    <property type="entry name" value="AA_TRNA_LIGASE_II"/>
    <property type="match status" value="1"/>
</dbReference>
<feature type="domain" description="Aminoacyl-transfer RNA synthetases class-II family profile" evidence="21">
    <location>
        <begin position="437"/>
        <end position="568"/>
    </location>
</feature>
<dbReference type="PANTHER" id="PTHR11538">
    <property type="entry name" value="PHENYLALANYL-TRNA SYNTHETASE"/>
    <property type="match status" value="1"/>
</dbReference>
<dbReference type="eggNOG" id="KOG2784">
    <property type="taxonomic scope" value="Eukaryota"/>
</dbReference>
<keyword evidence="22" id="KW-1185">Reference proteome</keyword>
<dbReference type="InterPro" id="IPR040724">
    <property type="entry name" value="PheRS_DBD1"/>
</dbReference>
<dbReference type="NCBIfam" id="NF003210">
    <property type="entry name" value="PRK04172.1"/>
    <property type="match status" value="1"/>
</dbReference>
<evidence type="ECO:0000256" key="8">
    <source>
        <dbReference type="ARBA" id="ARBA00022598"/>
    </source>
</evidence>
<dbReference type="GO" id="GO:0005524">
    <property type="term" value="F:ATP binding"/>
    <property type="evidence" value="ECO:0007669"/>
    <property type="project" value="UniProtKB-KW"/>
</dbReference>
<dbReference type="Gene3D" id="3.30.930.10">
    <property type="entry name" value="Bira Bifunctional Protein, Domain 2"/>
    <property type="match status" value="1"/>
</dbReference>
<evidence type="ECO:0000256" key="18">
    <source>
        <dbReference type="ARBA" id="ARBA00030612"/>
    </source>
</evidence>
<feature type="transmembrane region" description="Helical" evidence="20">
    <location>
        <begin position="863"/>
        <end position="883"/>
    </location>
</feature>
<comment type="catalytic activity">
    <reaction evidence="19">
        <text>tRNA(Phe) + L-phenylalanine + ATP = L-phenylalanyl-tRNA(Phe) + AMP + diphosphate + H(+)</text>
        <dbReference type="Rhea" id="RHEA:19413"/>
        <dbReference type="Rhea" id="RHEA-COMP:9668"/>
        <dbReference type="Rhea" id="RHEA-COMP:9699"/>
        <dbReference type="ChEBI" id="CHEBI:15378"/>
        <dbReference type="ChEBI" id="CHEBI:30616"/>
        <dbReference type="ChEBI" id="CHEBI:33019"/>
        <dbReference type="ChEBI" id="CHEBI:58095"/>
        <dbReference type="ChEBI" id="CHEBI:78442"/>
        <dbReference type="ChEBI" id="CHEBI:78531"/>
        <dbReference type="ChEBI" id="CHEBI:456215"/>
        <dbReference type="EC" id="6.1.1.20"/>
    </reaction>
</comment>
<keyword evidence="10" id="KW-0479">Metal-binding</keyword>
<dbReference type="AlphaFoldDB" id="A0A1I7VQ56"/>
<keyword evidence="7" id="KW-0963">Cytoplasm</keyword>
<dbReference type="Pfam" id="PF01409">
    <property type="entry name" value="tRNA-synt_2d"/>
    <property type="match status" value="1"/>
</dbReference>
<evidence type="ECO:0000256" key="19">
    <source>
        <dbReference type="ARBA" id="ARBA00049255"/>
    </source>
</evidence>
<dbReference type="InterPro" id="IPR040586">
    <property type="entry name" value="PheRS_DBD2"/>
</dbReference>
<keyword evidence="17" id="KW-0030">Aminoacyl-tRNA synthetase</keyword>
<comment type="similarity">
    <text evidence="4">Belongs to the class-II aminoacyl-tRNA synthetase family. Phe-tRNA synthetase alpha subunit type 2 subfamily.</text>
</comment>
<keyword evidence="12" id="KW-0067">ATP-binding</keyword>
<feature type="transmembrane region" description="Helical" evidence="20">
    <location>
        <begin position="717"/>
        <end position="737"/>
    </location>
</feature>
<dbReference type="GO" id="GO:0000049">
    <property type="term" value="F:tRNA binding"/>
    <property type="evidence" value="ECO:0007669"/>
    <property type="project" value="InterPro"/>
</dbReference>
<dbReference type="GO" id="GO:0051604">
    <property type="term" value="P:protein maturation"/>
    <property type="evidence" value="ECO:0007669"/>
    <property type="project" value="UniProtKB-ARBA"/>
</dbReference>
<evidence type="ECO:0000313" key="23">
    <source>
        <dbReference type="WBParaSite" id="EN70_5058"/>
    </source>
</evidence>
<keyword evidence="11" id="KW-0547">Nucleotide-binding</keyword>
<dbReference type="FunFam" id="1.20.1540.10:FF:000012">
    <property type="entry name" value="Rhomboid family protein"/>
    <property type="match status" value="1"/>
</dbReference>
<dbReference type="GO" id="GO:0006508">
    <property type="term" value="P:proteolysis"/>
    <property type="evidence" value="ECO:0007669"/>
    <property type="project" value="UniProtKB-ARBA"/>
</dbReference>